<evidence type="ECO:0000313" key="7">
    <source>
        <dbReference type="EMBL" id="MBB3039290.1"/>
    </source>
</evidence>
<dbReference type="InterPro" id="IPR011701">
    <property type="entry name" value="MFS"/>
</dbReference>
<evidence type="ECO:0000256" key="4">
    <source>
        <dbReference type="ARBA" id="ARBA00023136"/>
    </source>
</evidence>
<dbReference type="Gene3D" id="1.20.1250.20">
    <property type="entry name" value="MFS general substrate transporter like domains"/>
    <property type="match status" value="1"/>
</dbReference>
<evidence type="ECO:0000256" key="5">
    <source>
        <dbReference type="SAM" id="Phobius"/>
    </source>
</evidence>
<feature type="transmembrane region" description="Helical" evidence="5">
    <location>
        <begin position="54"/>
        <end position="74"/>
    </location>
</feature>
<feature type="transmembrane region" description="Helical" evidence="5">
    <location>
        <begin position="365"/>
        <end position="391"/>
    </location>
</feature>
<feature type="transmembrane region" description="Helical" evidence="5">
    <location>
        <begin position="403"/>
        <end position="421"/>
    </location>
</feature>
<dbReference type="OrthoDB" id="102502at2"/>
<dbReference type="GO" id="GO:0022857">
    <property type="term" value="F:transmembrane transporter activity"/>
    <property type="evidence" value="ECO:0007669"/>
    <property type="project" value="InterPro"/>
</dbReference>
<evidence type="ECO:0000256" key="2">
    <source>
        <dbReference type="ARBA" id="ARBA00022692"/>
    </source>
</evidence>
<reference evidence="7 8" key="1">
    <citation type="submission" date="2020-08" db="EMBL/GenBank/DDBJ databases">
        <title>Sequencing the genomes of 1000 actinobacteria strains.</title>
        <authorList>
            <person name="Klenk H.-P."/>
        </authorList>
    </citation>
    <scope>NUCLEOTIDE SEQUENCE [LARGE SCALE GENOMIC DNA]</scope>
    <source>
        <strain evidence="7 8">DSM 45258</strain>
    </source>
</reference>
<feature type="transmembrane region" description="Helical" evidence="5">
    <location>
        <begin position="207"/>
        <end position="226"/>
    </location>
</feature>
<feature type="transmembrane region" description="Helical" evidence="5">
    <location>
        <begin position="21"/>
        <end position="42"/>
    </location>
</feature>
<dbReference type="EMBL" id="JACHWS010000003">
    <property type="protein sequence ID" value="MBB3039290.1"/>
    <property type="molecule type" value="Genomic_DNA"/>
</dbReference>
<name>A0A839RRW4_9ACTN</name>
<keyword evidence="3 5" id="KW-1133">Transmembrane helix</keyword>
<dbReference type="InterPro" id="IPR020846">
    <property type="entry name" value="MFS_dom"/>
</dbReference>
<comment type="subcellular location">
    <subcellularLocation>
        <location evidence="1">Cell membrane</location>
        <topology evidence="1">Multi-pass membrane protein</topology>
    </subcellularLocation>
</comment>
<keyword evidence="4 5" id="KW-0472">Membrane</keyword>
<proteinExistence type="predicted"/>
<evidence type="ECO:0000259" key="6">
    <source>
        <dbReference type="PROSITE" id="PS50850"/>
    </source>
</evidence>
<dbReference type="PANTHER" id="PTHR42718:SF35">
    <property type="entry name" value="BLL0718 PROTEIN"/>
    <property type="match status" value="1"/>
</dbReference>
<organism evidence="7 8">
    <name type="scientific">Hoyosella altamirensis</name>
    <dbReference type="NCBI Taxonomy" id="616997"/>
    <lineage>
        <taxon>Bacteria</taxon>
        <taxon>Bacillati</taxon>
        <taxon>Actinomycetota</taxon>
        <taxon>Actinomycetes</taxon>
        <taxon>Mycobacteriales</taxon>
        <taxon>Hoyosellaceae</taxon>
        <taxon>Hoyosella</taxon>
    </lineage>
</organism>
<gene>
    <name evidence="7" type="ORF">FHU29_003759</name>
</gene>
<dbReference type="Gene3D" id="1.20.1720.10">
    <property type="entry name" value="Multidrug resistance protein D"/>
    <property type="match status" value="1"/>
</dbReference>
<evidence type="ECO:0000313" key="8">
    <source>
        <dbReference type="Proteomes" id="UP000567922"/>
    </source>
</evidence>
<feature type="transmembrane region" description="Helical" evidence="5">
    <location>
        <begin position="332"/>
        <end position="353"/>
    </location>
</feature>
<feature type="transmembrane region" description="Helical" evidence="5">
    <location>
        <begin position="115"/>
        <end position="133"/>
    </location>
</feature>
<dbReference type="AlphaFoldDB" id="A0A839RRW4"/>
<feature type="transmembrane region" description="Helical" evidence="5">
    <location>
        <begin position="232"/>
        <end position="250"/>
    </location>
</feature>
<protein>
    <submittedName>
        <fullName evidence="7">MFS family permease</fullName>
    </submittedName>
</protein>
<keyword evidence="8" id="KW-1185">Reference proteome</keyword>
<dbReference type="SUPFAM" id="SSF103473">
    <property type="entry name" value="MFS general substrate transporter"/>
    <property type="match status" value="1"/>
</dbReference>
<dbReference type="InterPro" id="IPR036259">
    <property type="entry name" value="MFS_trans_sf"/>
</dbReference>
<feature type="transmembrane region" description="Helical" evidence="5">
    <location>
        <begin position="427"/>
        <end position="449"/>
    </location>
</feature>
<dbReference type="PROSITE" id="PS50850">
    <property type="entry name" value="MFS"/>
    <property type="match status" value="1"/>
</dbReference>
<keyword evidence="2 5" id="KW-0812">Transmembrane</keyword>
<dbReference type="GO" id="GO:0005886">
    <property type="term" value="C:plasma membrane"/>
    <property type="evidence" value="ECO:0007669"/>
    <property type="project" value="UniProtKB-SubCell"/>
</dbReference>
<comment type="caution">
    <text evidence="7">The sequence shown here is derived from an EMBL/GenBank/DDBJ whole genome shotgun (WGS) entry which is preliminary data.</text>
</comment>
<feature type="transmembrane region" description="Helical" evidence="5">
    <location>
        <begin position="86"/>
        <end position="109"/>
    </location>
</feature>
<sequence length="459" mass="46455">MTTSVTSPAAHGSTRTSWPPIIALALAMLIVTSEISIAAVALPTLGADLGVTPAAAAWVLLAFALPMGAMAIPAGRWADQADPRTLFLISMVGTGVMSVVAAAAPAMWVLLVARFLQGLFGGLVLVVYMPIVVKSAREEVRGRAVSVIVTIMTAGGMAGAAIGGVAAGAFGWRSVFLLKLPLLIPVLILAVRSLPRTDRGLPAPGRTLVMEALLLGGAVSAVLLAFNGVAERPALAGALAVAAAVLMLMWKRQPASAAIIQLMRQRAFGFTIAGLFFLGFNVALLVFLVPYFVADVLALGPEVVGMLMLIEIAAMSLVSPLAGWLADRHGELVIAAIGAALTVGATLIMVTLGEGATTFDLAWQLALMGVGFGLFNTPVIAAIMAAAPAGATGTAGGISGTTRMMASTIAPAVAALAWTLADGGVAGFRAGVLVLVFVQALGLVALLAARGRGAASRLA</sequence>
<evidence type="ECO:0000256" key="3">
    <source>
        <dbReference type="ARBA" id="ARBA00022989"/>
    </source>
</evidence>
<dbReference type="Pfam" id="PF07690">
    <property type="entry name" value="MFS_1"/>
    <property type="match status" value="1"/>
</dbReference>
<feature type="transmembrane region" description="Helical" evidence="5">
    <location>
        <begin position="270"/>
        <end position="293"/>
    </location>
</feature>
<dbReference type="PANTHER" id="PTHR42718">
    <property type="entry name" value="MAJOR FACILITATOR SUPERFAMILY MULTIDRUG TRANSPORTER MFSC"/>
    <property type="match status" value="1"/>
</dbReference>
<feature type="domain" description="Major facilitator superfamily (MFS) profile" evidence="6">
    <location>
        <begin position="20"/>
        <end position="457"/>
    </location>
</feature>
<dbReference type="Proteomes" id="UP000567922">
    <property type="component" value="Unassembled WGS sequence"/>
</dbReference>
<feature type="transmembrane region" description="Helical" evidence="5">
    <location>
        <begin position="145"/>
        <end position="170"/>
    </location>
</feature>
<feature type="transmembrane region" description="Helical" evidence="5">
    <location>
        <begin position="305"/>
        <end position="325"/>
    </location>
</feature>
<accession>A0A839RRW4</accession>
<feature type="transmembrane region" description="Helical" evidence="5">
    <location>
        <begin position="176"/>
        <end position="195"/>
    </location>
</feature>
<evidence type="ECO:0000256" key="1">
    <source>
        <dbReference type="ARBA" id="ARBA00004651"/>
    </source>
</evidence>
<dbReference type="RefSeq" id="WP_064442554.1">
    <property type="nucleotide sequence ID" value="NZ_BDDI01000028.1"/>
</dbReference>